<comment type="catalytic activity">
    <reaction evidence="5">
        <text>ATP + H2O = ADP + phosphate + H(+)</text>
        <dbReference type="Rhea" id="RHEA:13065"/>
        <dbReference type="ChEBI" id="CHEBI:15377"/>
        <dbReference type="ChEBI" id="CHEBI:15378"/>
        <dbReference type="ChEBI" id="CHEBI:30616"/>
        <dbReference type="ChEBI" id="CHEBI:43474"/>
        <dbReference type="ChEBI" id="CHEBI:456216"/>
        <dbReference type="EC" id="3.6.4.13"/>
    </reaction>
</comment>
<dbReference type="Pfam" id="PF00271">
    <property type="entry name" value="Helicase_C"/>
    <property type="match status" value="1"/>
</dbReference>
<sequence length="1190" mass="127889">MDASLFGIPAARLSELRDLAQASSDIADWEVWGKPEEISVKKAERAHQRRLEGLPREELVLELARGLEQAMLDASRAKAAGDRAGQQAAGQEIRKIKGEIGQYSLSDAEVEDARTALRALAIADEGSGGADEAAKQCEAGEAEGPTTAASPEPKSEEKEDDSPFDAASLFDVDGGIQALESAGPPPPRTGPPGRLLARLQKRDAPVAPGKKSAGKRKEAVVLELTPKQVLTKFCHARGLPAPRFEKLPAGGGRNGSGGLRYSVTTHEVVPSKGAKRASQARVVALPPQEDGWSSIEEAQHAVATRALHLFTPEEEGLWQQLPKKYQELWFAWVDEEERAQQSLEHADQPPSEEETLEERVSRTSQRLLDAWEAKIARPDYKKMLAQRGRLPIVQIRDEIQRALASDVVIVAAETGSGKTTQVPQYILEMGVRSLRGAETSIVCTQPRRVAATSVAQRVAQEMCEPGPGSPGGLVGYQVRFDAACTPATRLLFVTTGILLRRLESEPDLAGLSCVVVDEVHERTVEVDFLLTILADLVRGRRARGLAPLKVVLMSATIDHEALSAYFGHAPILQAAGRTFPVQQAFLEDIYERTGYALDTDAGRRAERGAQATLSVGKQRSQRRVVVQEAARGGAVVTNPHYDEALYASYSGQTRRNLARLDENEIDADLITCLLEHIDSRQVSLGDVSEVPDGCPPSFTDDPPPGDVLVFLPGMAEIVAVEASLLATGRAYTDWQSSAPQRCADRARERGGRSAFWVVTLHGSTPIAAQRDAFRAAPPGCRKVVLATNIAETSVTIEGIVHVVDCGRVNERRFNAARRTSLLTRAWVSQASMRQRNGRAGRVRAGYAWSLFTRQRAERLAPQQRPEIERVPLTETVLRVHALGAGPAASFLGRTPHPPPAAHVAAAVDALAAVGALDADERLTPLGEQLAALPLDAPLGKLLVLGTALGLRRPGRRPWRERRQGPPTTGQALIPALMALPLCAGGRCGDLLPAAAGVAAWLAERKARGAAAAGALAAKLGLDTDTLRTIASIRTQTASAMASLGWFAGTASASLDDPEAHWNRHAAKPAVVMALLAAAFAPNLLTAVAQAPNDENGARLSWRDSGDVFIHPRSTMASARSLGDLAYPFASYFEKSLALVRALKTAYEQTVQAILCRKDKLPSNKEAGVIDCMVALLEAEDLARRHKLTVA</sequence>
<dbReference type="EMBL" id="JASFZW010000003">
    <property type="protein sequence ID" value="KAK2079297.1"/>
    <property type="molecule type" value="Genomic_DNA"/>
</dbReference>
<dbReference type="Pfam" id="PF04408">
    <property type="entry name" value="WHD_HA2"/>
    <property type="match status" value="1"/>
</dbReference>
<dbReference type="CDD" id="cd18791">
    <property type="entry name" value="SF2_C_RHA"/>
    <property type="match status" value="1"/>
</dbReference>
<evidence type="ECO:0000256" key="1">
    <source>
        <dbReference type="ARBA" id="ARBA00012552"/>
    </source>
</evidence>
<dbReference type="GO" id="GO:0005524">
    <property type="term" value="F:ATP binding"/>
    <property type="evidence" value="ECO:0007669"/>
    <property type="project" value="UniProtKB-KW"/>
</dbReference>
<dbReference type="GO" id="GO:0016787">
    <property type="term" value="F:hydrolase activity"/>
    <property type="evidence" value="ECO:0007669"/>
    <property type="project" value="UniProtKB-KW"/>
</dbReference>
<dbReference type="PANTHER" id="PTHR18934:SF246">
    <property type="entry name" value="DEXH-BOX ATP-DEPENDENT RNA HELICASE DEXH4, CHLOROPLASTIC-RELATED"/>
    <property type="match status" value="1"/>
</dbReference>
<dbReference type="SMART" id="SM00487">
    <property type="entry name" value="DEXDc"/>
    <property type="match status" value="1"/>
</dbReference>
<dbReference type="PROSITE" id="PS51192">
    <property type="entry name" value="HELICASE_ATP_BIND_1"/>
    <property type="match status" value="1"/>
</dbReference>
<feature type="region of interest" description="Disordered" evidence="6">
    <location>
        <begin position="126"/>
        <end position="168"/>
    </location>
</feature>
<dbReference type="InterPro" id="IPR014001">
    <property type="entry name" value="Helicase_ATP-bd"/>
</dbReference>
<evidence type="ECO:0000256" key="5">
    <source>
        <dbReference type="ARBA" id="ARBA00047984"/>
    </source>
</evidence>
<feature type="domain" description="Helicase ATP-binding" evidence="7">
    <location>
        <begin position="399"/>
        <end position="575"/>
    </location>
</feature>
<comment type="caution">
    <text evidence="9">The sequence shown here is derived from an EMBL/GenBank/DDBJ whole genome shotgun (WGS) entry which is preliminary data.</text>
</comment>
<accession>A0AAD9IN00</accession>
<evidence type="ECO:0000259" key="8">
    <source>
        <dbReference type="PROSITE" id="PS51194"/>
    </source>
</evidence>
<dbReference type="Proteomes" id="UP001255856">
    <property type="component" value="Unassembled WGS sequence"/>
</dbReference>
<dbReference type="SUPFAM" id="SSF52540">
    <property type="entry name" value="P-loop containing nucleoside triphosphate hydrolases"/>
    <property type="match status" value="1"/>
</dbReference>
<proteinExistence type="predicted"/>
<dbReference type="EC" id="3.6.4.13" evidence="1"/>
<evidence type="ECO:0000256" key="4">
    <source>
        <dbReference type="ARBA" id="ARBA00022840"/>
    </source>
</evidence>
<dbReference type="AlphaFoldDB" id="A0AAD9IN00"/>
<dbReference type="InterPro" id="IPR002464">
    <property type="entry name" value="DNA/RNA_helicase_DEAH_CS"/>
</dbReference>
<feature type="region of interest" description="Disordered" evidence="6">
    <location>
        <begin position="340"/>
        <end position="360"/>
    </location>
</feature>
<dbReference type="InterPro" id="IPR001650">
    <property type="entry name" value="Helicase_C-like"/>
</dbReference>
<keyword evidence="2" id="KW-0547">Nucleotide-binding</keyword>
<reference evidence="9" key="1">
    <citation type="submission" date="2021-01" db="EMBL/GenBank/DDBJ databases">
        <authorList>
            <person name="Eckstrom K.M.E."/>
        </authorList>
    </citation>
    <scope>NUCLEOTIDE SEQUENCE</scope>
    <source>
        <strain evidence="9">UVCC 0001</strain>
    </source>
</reference>
<gene>
    <name evidence="9" type="ORF">QBZ16_002988</name>
</gene>
<dbReference type="GO" id="GO:0003724">
    <property type="term" value="F:RNA helicase activity"/>
    <property type="evidence" value="ECO:0007669"/>
    <property type="project" value="UniProtKB-EC"/>
</dbReference>
<dbReference type="CDD" id="cd17917">
    <property type="entry name" value="DEXHc_RHA-like"/>
    <property type="match status" value="1"/>
</dbReference>
<keyword evidence="3" id="KW-0378">Hydrolase</keyword>
<evidence type="ECO:0000313" key="10">
    <source>
        <dbReference type="Proteomes" id="UP001255856"/>
    </source>
</evidence>
<evidence type="ECO:0000256" key="6">
    <source>
        <dbReference type="SAM" id="MobiDB-lite"/>
    </source>
</evidence>
<dbReference type="InterPro" id="IPR027417">
    <property type="entry name" value="P-loop_NTPase"/>
</dbReference>
<evidence type="ECO:0000256" key="2">
    <source>
        <dbReference type="ARBA" id="ARBA00022741"/>
    </source>
</evidence>
<name>A0AAD9IN00_PROWI</name>
<dbReference type="GO" id="GO:0003723">
    <property type="term" value="F:RNA binding"/>
    <property type="evidence" value="ECO:0007669"/>
    <property type="project" value="TreeGrafter"/>
</dbReference>
<dbReference type="Pfam" id="PF00270">
    <property type="entry name" value="DEAD"/>
    <property type="match status" value="1"/>
</dbReference>
<dbReference type="Gene3D" id="1.20.120.1080">
    <property type="match status" value="1"/>
</dbReference>
<dbReference type="InterPro" id="IPR048333">
    <property type="entry name" value="HA2_WH"/>
</dbReference>
<keyword evidence="4" id="KW-0067">ATP-binding</keyword>
<dbReference type="Gene3D" id="3.40.50.300">
    <property type="entry name" value="P-loop containing nucleotide triphosphate hydrolases"/>
    <property type="match status" value="2"/>
</dbReference>
<feature type="domain" description="Helicase C-terminal" evidence="8">
    <location>
        <begin position="719"/>
        <end position="883"/>
    </location>
</feature>
<evidence type="ECO:0000259" key="7">
    <source>
        <dbReference type="PROSITE" id="PS51192"/>
    </source>
</evidence>
<keyword evidence="10" id="KW-1185">Reference proteome</keyword>
<evidence type="ECO:0000256" key="3">
    <source>
        <dbReference type="ARBA" id="ARBA00022801"/>
    </source>
</evidence>
<protein>
    <recommendedName>
        <fullName evidence="1">RNA helicase</fullName>
        <ecNumber evidence="1">3.6.4.13</ecNumber>
    </recommendedName>
</protein>
<dbReference type="PROSITE" id="PS00690">
    <property type="entry name" value="DEAH_ATP_HELICASE"/>
    <property type="match status" value="1"/>
</dbReference>
<dbReference type="InterPro" id="IPR011545">
    <property type="entry name" value="DEAD/DEAH_box_helicase_dom"/>
</dbReference>
<organism evidence="9 10">
    <name type="scientific">Prototheca wickerhamii</name>
    <dbReference type="NCBI Taxonomy" id="3111"/>
    <lineage>
        <taxon>Eukaryota</taxon>
        <taxon>Viridiplantae</taxon>
        <taxon>Chlorophyta</taxon>
        <taxon>core chlorophytes</taxon>
        <taxon>Trebouxiophyceae</taxon>
        <taxon>Chlorellales</taxon>
        <taxon>Chlorellaceae</taxon>
        <taxon>Prototheca</taxon>
    </lineage>
</organism>
<dbReference type="SMART" id="SM00490">
    <property type="entry name" value="HELICc"/>
    <property type="match status" value="1"/>
</dbReference>
<dbReference type="PROSITE" id="PS51194">
    <property type="entry name" value="HELICASE_CTER"/>
    <property type="match status" value="1"/>
</dbReference>
<dbReference type="FunFam" id="3.40.50.300:FF:000500">
    <property type="entry name" value="ATP-dependent RNA helicase DHX29"/>
    <property type="match status" value="1"/>
</dbReference>
<dbReference type="PANTHER" id="PTHR18934">
    <property type="entry name" value="ATP-DEPENDENT RNA HELICASE"/>
    <property type="match status" value="1"/>
</dbReference>
<evidence type="ECO:0000313" key="9">
    <source>
        <dbReference type="EMBL" id="KAK2079297.1"/>
    </source>
</evidence>